<dbReference type="PANTHER" id="PTHR11949">
    <property type="entry name" value="INTERFERON REGULATORY FACTOR"/>
    <property type="match status" value="1"/>
</dbReference>
<keyword evidence="5" id="KW-0238">DNA-binding</keyword>
<dbReference type="AlphaFoldDB" id="A0AAY4AA02"/>
<name>A0AAY4AA02_9TELE</name>
<sequence>MPVERMRMRPWLEEQIEGGLIPGLVWLDKESKIFQIPWIHAARHGWDLDKDAPLFMNWAIHTGKYHPGVDRPDPKTWKANFRCAMNSLPDIEEVKDKSTKKGTNAFKVYRILSPVERAIKKGKKKMEKALGPKVPPPANITDETPIYVVRRLLDVRQSDRTHGRKYSQSRAAKVKIMQEADSTQGLEHDLVIWNSTNNQLVISELLDVCHVVEVNSENEVIMQKEGPSVTSCTTNSQHFSPVSSSEKIETESIGSDEDSSEGHAMDLQWSSTEAHSVLKFPSCNSASTTTFFTSGKANFKVTTHQEKSPVFAYDSLPWWQECLHSRFMSDRVNTKSPAHPRLSTATHQTVNLRSQTSVAVNVITKDQIARLPT</sequence>
<feature type="compositionally biased region" description="Polar residues" evidence="10">
    <location>
        <begin position="228"/>
        <end position="245"/>
    </location>
</feature>
<proteinExistence type="predicted"/>
<dbReference type="InterPro" id="IPR036388">
    <property type="entry name" value="WH-like_DNA-bd_sf"/>
</dbReference>
<feature type="domain" description="IRF tryptophan pentad repeat" evidence="11">
    <location>
        <begin position="5"/>
        <end position="113"/>
    </location>
</feature>
<dbReference type="Ensembl" id="ENSDCDT00010005054.1">
    <property type="protein sequence ID" value="ENSDCDP00010004890.1"/>
    <property type="gene ID" value="ENSDCDG00010002164.1"/>
</dbReference>
<dbReference type="Proteomes" id="UP000694580">
    <property type="component" value="Chromosome 4"/>
</dbReference>
<evidence type="ECO:0000313" key="12">
    <source>
        <dbReference type="Ensembl" id="ENSDCDP00010004890.1"/>
    </source>
</evidence>
<dbReference type="GO" id="GO:0002376">
    <property type="term" value="P:immune system process"/>
    <property type="evidence" value="ECO:0007669"/>
    <property type="project" value="TreeGrafter"/>
</dbReference>
<gene>
    <name evidence="12" type="primary">IRF2</name>
</gene>
<feature type="modified residue" description="N6-acetyllysine" evidence="9">
    <location>
        <position position="78"/>
    </location>
</feature>
<dbReference type="InterPro" id="IPR017431">
    <property type="entry name" value="IRF1/IRF2"/>
</dbReference>
<dbReference type="GO" id="GO:0000978">
    <property type="term" value="F:RNA polymerase II cis-regulatory region sequence-specific DNA binding"/>
    <property type="evidence" value="ECO:0007669"/>
    <property type="project" value="TreeGrafter"/>
</dbReference>
<dbReference type="SMART" id="SM00348">
    <property type="entry name" value="IRF"/>
    <property type="match status" value="1"/>
</dbReference>
<dbReference type="PANTHER" id="PTHR11949:SF22">
    <property type="entry name" value="INTERFERON REGULATORY FACTOR 2"/>
    <property type="match status" value="1"/>
</dbReference>
<reference evidence="12" key="2">
    <citation type="submission" date="2025-08" db="UniProtKB">
        <authorList>
            <consortium name="Ensembl"/>
        </authorList>
    </citation>
    <scope>IDENTIFICATION</scope>
</reference>
<feature type="region of interest" description="Disordered" evidence="10">
    <location>
        <begin position="228"/>
        <end position="265"/>
    </location>
</feature>
<dbReference type="GeneTree" id="ENSGT00940000159063"/>
<evidence type="ECO:0000256" key="5">
    <source>
        <dbReference type="ARBA" id="ARBA00023125"/>
    </source>
</evidence>
<keyword evidence="4" id="KW-0805">Transcription regulation</keyword>
<evidence type="ECO:0000259" key="11">
    <source>
        <dbReference type="PROSITE" id="PS51507"/>
    </source>
</evidence>
<comment type="subcellular location">
    <subcellularLocation>
        <location evidence="1">Nucleus</location>
    </subcellularLocation>
</comment>
<accession>A0AAY4AA02</accession>
<evidence type="ECO:0000256" key="4">
    <source>
        <dbReference type="ARBA" id="ARBA00023015"/>
    </source>
</evidence>
<protein>
    <recommendedName>
        <fullName evidence="11">IRF tryptophan pentad repeat domain-containing protein</fullName>
    </recommendedName>
</protein>
<keyword evidence="7" id="KW-0804">Transcription</keyword>
<evidence type="ECO:0000256" key="10">
    <source>
        <dbReference type="SAM" id="MobiDB-lite"/>
    </source>
</evidence>
<evidence type="ECO:0000256" key="3">
    <source>
        <dbReference type="ARBA" id="ARBA00022843"/>
    </source>
</evidence>
<keyword evidence="2" id="KW-1017">Isopeptide bond</keyword>
<reference evidence="12 13" key="1">
    <citation type="submission" date="2020-06" db="EMBL/GenBank/DDBJ databases">
        <authorList>
            <consortium name="Wellcome Sanger Institute Data Sharing"/>
        </authorList>
    </citation>
    <scope>NUCLEOTIDE SEQUENCE [LARGE SCALE GENOMIC DNA]</scope>
</reference>
<dbReference type="Pfam" id="PF00605">
    <property type="entry name" value="IRF"/>
    <property type="match status" value="1"/>
</dbReference>
<feature type="modified residue" description="N6-acetyllysine" evidence="9">
    <location>
        <position position="75"/>
    </location>
</feature>
<evidence type="ECO:0000313" key="13">
    <source>
        <dbReference type="Proteomes" id="UP000694580"/>
    </source>
</evidence>
<organism evidence="12 13">
    <name type="scientific">Denticeps clupeoides</name>
    <name type="common">denticle herring</name>
    <dbReference type="NCBI Taxonomy" id="299321"/>
    <lineage>
        <taxon>Eukaryota</taxon>
        <taxon>Metazoa</taxon>
        <taxon>Chordata</taxon>
        <taxon>Craniata</taxon>
        <taxon>Vertebrata</taxon>
        <taxon>Euteleostomi</taxon>
        <taxon>Actinopterygii</taxon>
        <taxon>Neopterygii</taxon>
        <taxon>Teleostei</taxon>
        <taxon>Clupei</taxon>
        <taxon>Clupeiformes</taxon>
        <taxon>Denticipitoidei</taxon>
        <taxon>Denticipitidae</taxon>
        <taxon>Denticeps</taxon>
    </lineage>
</organism>
<dbReference type="CDD" id="cd00103">
    <property type="entry name" value="IRF"/>
    <property type="match status" value="1"/>
</dbReference>
<dbReference type="InterPro" id="IPR001346">
    <property type="entry name" value="Interferon_reg_fact_DNA-bd_dom"/>
</dbReference>
<dbReference type="InterPro" id="IPR036390">
    <property type="entry name" value="WH_DNA-bd_sf"/>
</dbReference>
<evidence type="ECO:0000256" key="8">
    <source>
        <dbReference type="ARBA" id="ARBA00023242"/>
    </source>
</evidence>
<dbReference type="PRINTS" id="PR00267">
    <property type="entry name" value="INTFRNREGFCT"/>
</dbReference>
<dbReference type="PIRSF" id="PIRSF038196">
    <property type="entry name" value="IFN_RF1/2"/>
    <property type="match status" value="1"/>
</dbReference>
<dbReference type="GO" id="GO:0005634">
    <property type="term" value="C:nucleus"/>
    <property type="evidence" value="ECO:0007669"/>
    <property type="project" value="UniProtKB-SubCell"/>
</dbReference>
<evidence type="ECO:0000256" key="1">
    <source>
        <dbReference type="ARBA" id="ARBA00004123"/>
    </source>
</evidence>
<reference evidence="12" key="3">
    <citation type="submission" date="2025-09" db="UniProtKB">
        <authorList>
            <consortium name="Ensembl"/>
        </authorList>
    </citation>
    <scope>IDENTIFICATION</scope>
</reference>
<evidence type="ECO:0000256" key="6">
    <source>
        <dbReference type="ARBA" id="ARBA00023159"/>
    </source>
</evidence>
<dbReference type="GO" id="GO:0000981">
    <property type="term" value="F:DNA-binding transcription factor activity, RNA polymerase II-specific"/>
    <property type="evidence" value="ECO:0007669"/>
    <property type="project" value="TreeGrafter"/>
</dbReference>
<evidence type="ECO:0000256" key="7">
    <source>
        <dbReference type="ARBA" id="ARBA00023163"/>
    </source>
</evidence>
<dbReference type="FunFam" id="1.10.10.10:FF:000065">
    <property type="entry name" value="Interferon regulatory factor"/>
    <property type="match status" value="1"/>
</dbReference>
<evidence type="ECO:0000256" key="9">
    <source>
        <dbReference type="PIRSR" id="PIRSR038196-1"/>
    </source>
</evidence>
<keyword evidence="3" id="KW-0832">Ubl conjugation</keyword>
<keyword evidence="13" id="KW-1185">Reference proteome</keyword>
<dbReference type="SUPFAM" id="SSF46785">
    <property type="entry name" value="Winged helix' DNA-binding domain"/>
    <property type="match status" value="1"/>
</dbReference>
<keyword evidence="6" id="KW-0010">Activator</keyword>
<dbReference type="Gene3D" id="1.10.10.10">
    <property type="entry name" value="Winged helix-like DNA-binding domain superfamily/Winged helix DNA-binding domain"/>
    <property type="match status" value="1"/>
</dbReference>
<dbReference type="PROSITE" id="PS51507">
    <property type="entry name" value="IRF_2"/>
    <property type="match status" value="1"/>
</dbReference>
<keyword evidence="8" id="KW-0539">Nucleus</keyword>
<evidence type="ECO:0000256" key="2">
    <source>
        <dbReference type="ARBA" id="ARBA00022499"/>
    </source>
</evidence>